<dbReference type="InterPro" id="IPR029119">
    <property type="entry name" value="MutY_C"/>
</dbReference>
<protein>
    <recommendedName>
        <fullName evidence="5 14">Adenine DNA glycosylase</fullName>
        <ecNumber evidence="4 14">3.2.2.31</ecNumber>
    </recommendedName>
</protein>
<dbReference type="PANTHER" id="PTHR42944">
    <property type="entry name" value="ADENINE DNA GLYCOSYLASE"/>
    <property type="match status" value="1"/>
</dbReference>
<dbReference type="NCBIfam" id="TIGR01084">
    <property type="entry name" value="mutY"/>
    <property type="match status" value="1"/>
</dbReference>
<dbReference type="GO" id="GO:0032357">
    <property type="term" value="F:oxidized purine DNA binding"/>
    <property type="evidence" value="ECO:0007669"/>
    <property type="project" value="TreeGrafter"/>
</dbReference>
<feature type="domain" description="HhH-GPD" evidence="15">
    <location>
        <begin position="37"/>
        <end position="188"/>
    </location>
</feature>
<evidence type="ECO:0000256" key="12">
    <source>
        <dbReference type="ARBA" id="ARBA00023204"/>
    </source>
</evidence>
<comment type="similarity">
    <text evidence="3 14">Belongs to the Nth/MutY family.</text>
</comment>
<keyword evidence="9" id="KW-0378">Hydrolase</keyword>
<dbReference type="CDD" id="cd00056">
    <property type="entry name" value="ENDO3c"/>
    <property type="match status" value="1"/>
</dbReference>
<organism evidence="16 17">
    <name type="scientific">Catalinimonas alkaloidigena</name>
    <dbReference type="NCBI Taxonomy" id="1075417"/>
    <lineage>
        <taxon>Bacteria</taxon>
        <taxon>Pseudomonadati</taxon>
        <taxon>Bacteroidota</taxon>
        <taxon>Cytophagia</taxon>
        <taxon>Cytophagales</taxon>
        <taxon>Catalimonadaceae</taxon>
        <taxon>Catalinimonas</taxon>
    </lineage>
</organism>
<dbReference type="SMART" id="SM00478">
    <property type="entry name" value="ENDO3c"/>
    <property type="match status" value="1"/>
</dbReference>
<evidence type="ECO:0000256" key="14">
    <source>
        <dbReference type="RuleBase" id="RU365096"/>
    </source>
</evidence>
<sequence length="357" mass="41188">MTHPFAERLMAWYRRHARPLPWRNTRNPYYIWLSEIILQQTRVVQGQDYYLKFIETFPDVFALAKADEQQVLRLWQGLGYYTRARNLHYTAQYIATELNGKFPDTYQQLLQLRGVGKYTAAAIASFAFEEPVAVVDGNVYRVLARYFGEETDIASPKAYATFFALAQSLLPADQSATFNQAMMEFGAMQCVPVSPKCMFCPFQLECVAFATGRQAQLPVKQKKTKVRPRYFHYVVLRSEEGDVWLKPRTSNDIWKGLFDFYLVEGENEVVMESALLNDPLISSLRKEGTEESLSKQYVHILSHQKIYARFHTFVASGSLIERLVEKNAPGLRKIAADELTAYPLPVLIDKYLKETHF</sequence>
<evidence type="ECO:0000256" key="10">
    <source>
        <dbReference type="ARBA" id="ARBA00023004"/>
    </source>
</evidence>
<dbReference type="GO" id="GO:0035485">
    <property type="term" value="F:adenine/guanine mispair binding"/>
    <property type="evidence" value="ECO:0007669"/>
    <property type="project" value="TreeGrafter"/>
</dbReference>
<keyword evidence="6" id="KW-0004">4Fe-4S</keyword>
<evidence type="ECO:0000256" key="4">
    <source>
        <dbReference type="ARBA" id="ARBA00012045"/>
    </source>
</evidence>
<dbReference type="EMBL" id="FNFO01000003">
    <property type="protein sequence ID" value="SDK79381.1"/>
    <property type="molecule type" value="Genomic_DNA"/>
</dbReference>
<evidence type="ECO:0000313" key="17">
    <source>
        <dbReference type="Proteomes" id="UP000198510"/>
    </source>
</evidence>
<keyword evidence="11" id="KW-0411">Iron-sulfur</keyword>
<keyword evidence="10 14" id="KW-0408">Iron</keyword>
<dbReference type="Pfam" id="PF00730">
    <property type="entry name" value="HhH-GPD"/>
    <property type="match status" value="1"/>
</dbReference>
<evidence type="ECO:0000256" key="7">
    <source>
        <dbReference type="ARBA" id="ARBA00022723"/>
    </source>
</evidence>
<dbReference type="GO" id="GO:0046872">
    <property type="term" value="F:metal ion binding"/>
    <property type="evidence" value="ECO:0007669"/>
    <property type="project" value="UniProtKB-UniRule"/>
</dbReference>
<dbReference type="Gene3D" id="1.10.340.30">
    <property type="entry name" value="Hypothetical protein, domain 2"/>
    <property type="match status" value="1"/>
</dbReference>
<dbReference type="SUPFAM" id="SSF48150">
    <property type="entry name" value="DNA-glycosylase"/>
    <property type="match status" value="1"/>
</dbReference>
<dbReference type="CDD" id="cd03431">
    <property type="entry name" value="NUDIX_DNA_Glycosylase_C-MutY"/>
    <property type="match status" value="1"/>
</dbReference>
<evidence type="ECO:0000256" key="6">
    <source>
        <dbReference type="ARBA" id="ARBA00022485"/>
    </source>
</evidence>
<evidence type="ECO:0000256" key="13">
    <source>
        <dbReference type="ARBA" id="ARBA00023295"/>
    </source>
</evidence>
<dbReference type="Pfam" id="PF00633">
    <property type="entry name" value="HHH"/>
    <property type="match status" value="1"/>
</dbReference>
<dbReference type="InterPro" id="IPR004035">
    <property type="entry name" value="Endouclease-III_FeS-bd_BS"/>
</dbReference>
<name>A0A1G9ETI2_9BACT</name>
<accession>A0A1G9ETI2</accession>
<dbReference type="InterPro" id="IPR000445">
    <property type="entry name" value="HhH_motif"/>
</dbReference>
<dbReference type="Gene3D" id="1.10.1670.10">
    <property type="entry name" value="Helix-hairpin-Helix base-excision DNA repair enzymes (C-terminal)"/>
    <property type="match status" value="1"/>
</dbReference>
<dbReference type="InterPro" id="IPR005760">
    <property type="entry name" value="A/G_AdeGlyc_MutY"/>
</dbReference>
<evidence type="ECO:0000256" key="11">
    <source>
        <dbReference type="ARBA" id="ARBA00023014"/>
    </source>
</evidence>
<keyword evidence="12" id="KW-0234">DNA repair</keyword>
<evidence type="ECO:0000256" key="3">
    <source>
        <dbReference type="ARBA" id="ARBA00008343"/>
    </source>
</evidence>
<keyword evidence="7" id="KW-0479">Metal-binding</keyword>
<keyword evidence="8 14" id="KW-0227">DNA damage</keyword>
<keyword evidence="13 14" id="KW-0326">Glycosidase</keyword>
<keyword evidence="17" id="KW-1185">Reference proteome</keyword>
<comment type="function">
    <text evidence="2">Adenine glycosylase active on G-A mispairs. MutY also corrects error-prone DNA synthesis past GO lesions which are due to the oxidatively damaged form of guanine: 7,8-dihydro-8-oxoguanine (8-oxo-dGTP).</text>
</comment>
<dbReference type="GO" id="GO:0051539">
    <property type="term" value="F:4 iron, 4 sulfur cluster binding"/>
    <property type="evidence" value="ECO:0007669"/>
    <property type="project" value="UniProtKB-UniRule"/>
</dbReference>
<dbReference type="InterPro" id="IPR023170">
    <property type="entry name" value="HhH_base_excis_C"/>
</dbReference>
<dbReference type="Proteomes" id="UP000198510">
    <property type="component" value="Unassembled WGS sequence"/>
</dbReference>
<dbReference type="GO" id="GO:0006298">
    <property type="term" value="P:mismatch repair"/>
    <property type="evidence" value="ECO:0007669"/>
    <property type="project" value="TreeGrafter"/>
</dbReference>
<gene>
    <name evidence="16" type="ORF">SAMN05421823_103580</name>
</gene>
<evidence type="ECO:0000256" key="2">
    <source>
        <dbReference type="ARBA" id="ARBA00002933"/>
    </source>
</evidence>
<evidence type="ECO:0000256" key="1">
    <source>
        <dbReference type="ARBA" id="ARBA00000843"/>
    </source>
</evidence>
<reference evidence="16 17" key="1">
    <citation type="submission" date="2016-10" db="EMBL/GenBank/DDBJ databases">
        <authorList>
            <person name="de Groot N.N."/>
        </authorList>
    </citation>
    <scope>NUCLEOTIDE SEQUENCE [LARGE SCALE GENOMIC DNA]</scope>
    <source>
        <strain evidence="16 17">DSM 25186</strain>
    </source>
</reference>
<dbReference type="STRING" id="1075417.SAMN05421823_103580"/>
<dbReference type="InterPro" id="IPR003265">
    <property type="entry name" value="HhH-GPD_domain"/>
</dbReference>
<dbReference type="InterPro" id="IPR044298">
    <property type="entry name" value="MIG/MutY"/>
</dbReference>
<dbReference type="SUPFAM" id="SSF55811">
    <property type="entry name" value="Nudix"/>
    <property type="match status" value="1"/>
</dbReference>
<dbReference type="GO" id="GO:0034039">
    <property type="term" value="F:8-oxo-7,8-dihydroguanine DNA N-glycosylase activity"/>
    <property type="evidence" value="ECO:0007669"/>
    <property type="project" value="TreeGrafter"/>
</dbReference>
<dbReference type="RefSeq" id="WP_089681573.1">
    <property type="nucleotide sequence ID" value="NZ_FNFO01000003.1"/>
</dbReference>
<dbReference type="PROSITE" id="PS00764">
    <property type="entry name" value="ENDONUCLEASE_III_1"/>
    <property type="match status" value="1"/>
</dbReference>
<dbReference type="FunFam" id="1.10.340.30:FF:000002">
    <property type="entry name" value="Adenine DNA glycosylase"/>
    <property type="match status" value="1"/>
</dbReference>
<dbReference type="OrthoDB" id="9802365at2"/>
<comment type="catalytic activity">
    <reaction evidence="1 14">
        <text>Hydrolyzes free adenine bases from 7,8-dihydro-8-oxoguanine:adenine mismatched double-stranded DNA, leaving an apurinic site.</text>
        <dbReference type="EC" id="3.2.2.31"/>
    </reaction>
</comment>
<proteinExistence type="inferred from homology"/>
<evidence type="ECO:0000313" key="16">
    <source>
        <dbReference type="EMBL" id="SDK79381.1"/>
    </source>
</evidence>
<dbReference type="EC" id="3.2.2.31" evidence="4 14"/>
<dbReference type="AlphaFoldDB" id="A0A1G9ETI2"/>
<dbReference type="Gene3D" id="3.90.79.10">
    <property type="entry name" value="Nucleoside Triphosphate Pyrophosphohydrolase"/>
    <property type="match status" value="1"/>
</dbReference>
<dbReference type="GO" id="GO:0000701">
    <property type="term" value="F:purine-specific mismatch base pair DNA N-glycosylase activity"/>
    <property type="evidence" value="ECO:0007669"/>
    <property type="project" value="UniProtKB-EC"/>
</dbReference>
<dbReference type="PANTHER" id="PTHR42944:SF1">
    <property type="entry name" value="ADENINE DNA GLYCOSYLASE"/>
    <property type="match status" value="1"/>
</dbReference>
<evidence type="ECO:0000256" key="5">
    <source>
        <dbReference type="ARBA" id="ARBA00022023"/>
    </source>
</evidence>
<evidence type="ECO:0000256" key="8">
    <source>
        <dbReference type="ARBA" id="ARBA00022763"/>
    </source>
</evidence>
<dbReference type="GO" id="GO:0006284">
    <property type="term" value="P:base-excision repair"/>
    <property type="evidence" value="ECO:0007669"/>
    <property type="project" value="UniProtKB-UniRule"/>
</dbReference>
<dbReference type="InterPro" id="IPR015797">
    <property type="entry name" value="NUDIX_hydrolase-like_dom_sf"/>
</dbReference>
<dbReference type="InterPro" id="IPR011257">
    <property type="entry name" value="DNA_glycosylase"/>
</dbReference>
<evidence type="ECO:0000259" key="15">
    <source>
        <dbReference type="SMART" id="SM00478"/>
    </source>
</evidence>
<comment type="cofactor">
    <cofactor evidence="14">
        <name>[4Fe-4S] cluster</name>
        <dbReference type="ChEBI" id="CHEBI:49883"/>
    </cofactor>
    <text evidence="14">Binds 1 [4Fe-4S] cluster.</text>
</comment>
<evidence type="ECO:0000256" key="9">
    <source>
        <dbReference type="ARBA" id="ARBA00022801"/>
    </source>
</evidence>
<dbReference type="Pfam" id="PF14815">
    <property type="entry name" value="NUDIX_4"/>
    <property type="match status" value="1"/>
</dbReference>